<dbReference type="OrthoDB" id="412981at2759"/>
<evidence type="ECO:0000313" key="2">
    <source>
        <dbReference type="Proteomes" id="UP000838756"/>
    </source>
</evidence>
<gene>
    <name evidence="1" type="primary">jg2607</name>
    <name evidence="1" type="ORF">PAEG_LOCUS7664</name>
</gene>
<dbReference type="Proteomes" id="UP000838756">
    <property type="component" value="Unassembled WGS sequence"/>
</dbReference>
<sequence>METVASESWHTVIERAGDDCSGIHHLYHRLSGKPTPIRPLMANDGTPHEAIIEQHLKAYFESPIAPAEDPVVFSPEQVQRMIRRTKLRKAPGPDRVTNEALRHLPPRAIATLARLFNGILGLS</sequence>
<name>A0A8S4QYC6_9NEOP</name>
<keyword evidence="2" id="KW-1185">Reference proteome</keyword>
<dbReference type="EMBL" id="CAKXAJ010022526">
    <property type="protein sequence ID" value="CAH2227135.1"/>
    <property type="molecule type" value="Genomic_DNA"/>
</dbReference>
<dbReference type="AlphaFoldDB" id="A0A8S4QYC6"/>
<reference evidence="1" key="1">
    <citation type="submission" date="2022-03" db="EMBL/GenBank/DDBJ databases">
        <authorList>
            <person name="Lindestad O."/>
        </authorList>
    </citation>
    <scope>NUCLEOTIDE SEQUENCE</scope>
</reference>
<protein>
    <submittedName>
        <fullName evidence="1">Jg2607 protein</fullName>
    </submittedName>
</protein>
<comment type="caution">
    <text evidence="1">The sequence shown here is derived from an EMBL/GenBank/DDBJ whole genome shotgun (WGS) entry which is preliminary data.</text>
</comment>
<proteinExistence type="predicted"/>
<evidence type="ECO:0000313" key="1">
    <source>
        <dbReference type="EMBL" id="CAH2227135.1"/>
    </source>
</evidence>
<accession>A0A8S4QYC6</accession>
<organism evidence="1 2">
    <name type="scientific">Pararge aegeria aegeria</name>
    <dbReference type="NCBI Taxonomy" id="348720"/>
    <lineage>
        <taxon>Eukaryota</taxon>
        <taxon>Metazoa</taxon>
        <taxon>Ecdysozoa</taxon>
        <taxon>Arthropoda</taxon>
        <taxon>Hexapoda</taxon>
        <taxon>Insecta</taxon>
        <taxon>Pterygota</taxon>
        <taxon>Neoptera</taxon>
        <taxon>Endopterygota</taxon>
        <taxon>Lepidoptera</taxon>
        <taxon>Glossata</taxon>
        <taxon>Ditrysia</taxon>
        <taxon>Papilionoidea</taxon>
        <taxon>Nymphalidae</taxon>
        <taxon>Satyrinae</taxon>
        <taxon>Satyrini</taxon>
        <taxon>Parargina</taxon>
        <taxon>Pararge</taxon>
    </lineage>
</organism>